<keyword evidence="5" id="KW-0479">Metal-binding</keyword>
<evidence type="ECO:0000313" key="6">
    <source>
        <dbReference type="EMBL" id="ABM61956.1"/>
    </source>
</evidence>
<evidence type="ECO:0000256" key="2">
    <source>
        <dbReference type="ARBA" id="ARBA00022741"/>
    </source>
</evidence>
<evidence type="ECO:0000256" key="4">
    <source>
        <dbReference type="PIRSR" id="PIRSR006806-1"/>
    </source>
</evidence>
<feature type="binding site" evidence="4">
    <location>
        <position position="50"/>
    </location>
    <ligand>
        <name>substrate</name>
    </ligand>
</feature>
<sequence>MEAKRDIRRRLRNRRRRIPAGERRRAELRLRDETLRLVETQGVQRVAGYLDADGEAPTGAILNALHQRGQAIYLPALRRQCRRMGFRRWAPEAPLRPNRYGVPEPPPGLAAELPVRDLDLVLAPLVAFDPAGRRLGMGGGFYDATFARLRRYPWHPPRIVGLAFSSQEVAQLPGDAWDLPLEGVITERGYVRLPVRTVGLGSA</sequence>
<evidence type="ECO:0000256" key="3">
    <source>
        <dbReference type="ARBA" id="ARBA00022840"/>
    </source>
</evidence>
<comment type="similarity">
    <text evidence="1 5">Belongs to the 5-formyltetrahydrofolate cyclo-ligase family.</text>
</comment>
<keyword evidence="5" id="KW-0460">Magnesium</keyword>
<dbReference type="EC" id="6.3.3.2" evidence="5"/>
<feature type="binding site" evidence="4">
    <location>
        <begin position="134"/>
        <end position="142"/>
    </location>
    <ligand>
        <name>ATP</name>
        <dbReference type="ChEBI" id="CHEBI:30616"/>
    </ligand>
</feature>
<dbReference type="GO" id="GO:0046872">
    <property type="term" value="F:metal ion binding"/>
    <property type="evidence" value="ECO:0007669"/>
    <property type="project" value="UniProtKB-KW"/>
</dbReference>
<dbReference type="STRING" id="349124.Hhal_1181"/>
<dbReference type="PANTHER" id="PTHR23407">
    <property type="entry name" value="ATPASE INHIBITOR/5-FORMYLTETRAHYDROFOLATE CYCLO-LIGASE"/>
    <property type="match status" value="1"/>
</dbReference>
<gene>
    <name evidence="6" type="ordered locus">Hhal_1181</name>
</gene>
<reference evidence="7" key="1">
    <citation type="submission" date="2006-12" db="EMBL/GenBank/DDBJ databases">
        <title>Complete sequence of Halorhodospira halophila SL1.</title>
        <authorList>
            <consortium name="US DOE Joint Genome Institute"/>
            <person name="Copeland A."/>
            <person name="Lucas S."/>
            <person name="Lapidus A."/>
            <person name="Barry K."/>
            <person name="Detter J.C."/>
            <person name="Glavina del Rio T."/>
            <person name="Hammon N."/>
            <person name="Israni S."/>
            <person name="Dalin E."/>
            <person name="Tice H."/>
            <person name="Pitluck S."/>
            <person name="Saunders E."/>
            <person name="Brettin T."/>
            <person name="Bruce D."/>
            <person name="Han C."/>
            <person name="Tapia R."/>
            <person name="Schmutz J."/>
            <person name="Larimer F."/>
            <person name="Land M."/>
            <person name="Hauser L."/>
            <person name="Kyrpides N."/>
            <person name="Mikhailova N."/>
            <person name="Hoff W."/>
            <person name="Richardson P."/>
        </authorList>
    </citation>
    <scope>NUCLEOTIDE SEQUENCE [LARGE SCALE GENOMIC DNA]</scope>
    <source>
        <strain evidence="7">DSM 244 / SL1</strain>
    </source>
</reference>
<keyword evidence="6" id="KW-0436">Ligase</keyword>
<dbReference type="Proteomes" id="UP000000647">
    <property type="component" value="Chromosome"/>
</dbReference>
<keyword evidence="7" id="KW-1185">Reference proteome</keyword>
<comment type="cofactor">
    <cofactor evidence="5">
        <name>Mg(2+)</name>
        <dbReference type="ChEBI" id="CHEBI:18420"/>
    </cofactor>
</comment>
<organism evidence="6 7">
    <name type="scientific">Halorhodospira halophila (strain DSM 244 / SL1)</name>
    <name type="common">Ectothiorhodospira halophila (strain DSM 244 / SL1)</name>
    <dbReference type="NCBI Taxonomy" id="349124"/>
    <lineage>
        <taxon>Bacteria</taxon>
        <taxon>Pseudomonadati</taxon>
        <taxon>Pseudomonadota</taxon>
        <taxon>Gammaproteobacteria</taxon>
        <taxon>Chromatiales</taxon>
        <taxon>Ectothiorhodospiraceae</taxon>
        <taxon>Halorhodospira</taxon>
    </lineage>
</organism>
<dbReference type="SUPFAM" id="SSF100950">
    <property type="entry name" value="NagB/RpiA/CoA transferase-like"/>
    <property type="match status" value="1"/>
</dbReference>
<evidence type="ECO:0000256" key="5">
    <source>
        <dbReference type="RuleBase" id="RU361279"/>
    </source>
</evidence>
<dbReference type="GO" id="GO:0009396">
    <property type="term" value="P:folic acid-containing compound biosynthetic process"/>
    <property type="evidence" value="ECO:0007669"/>
    <property type="project" value="TreeGrafter"/>
</dbReference>
<dbReference type="EMBL" id="CP000544">
    <property type="protein sequence ID" value="ABM61956.1"/>
    <property type="molecule type" value="Genomic_DNA"/>
</dbReference>
<dbReference type="eggNOG" id="COG0212">
    <property type="taxonomic scope" value="Bacteria"/>
</dbReference>
<dbReference type="KEGG" id="hha:Hhal_1181"/>
<evidence type="ECO:0000256" key="1">
    <source>
        <dbReference type="ARBA" id="ARBA00010638"/>
    </source>
</evidence>
<dbReference type="InterPro" id="IPR002698">
    <property type="entry name" value="FTHF_cligase"/>
</dbReference>
<dbReference type="AlphaFoldDB" id="A1WW94"/>
<dbReference type="Pfam" id="PF01812">
    <property type="entry name" value="5-FTHF_cyc-lig"/>
    <property type="match status" value="1"/>
</dbReference>
<keyword evidence="2 4" id="KW-0547">Nucleotide-binding</keyword>
<dbReference type="RefSeq" id="WP_011813979.1">
    <property type="nucleotide sequence ID" value="NC_008789.1"/>
</dbReference>
<accession>A1WW94</accession>
<dbReference type="GO" id="GO:0030272">
    <property type="term" value="F:5-formyltetrahydrofolate cyclo-ligase activity"/>
    <property type="evidence" value="ECO:0007669"/>
    <property type="project" value="UniProtKB-EC"/>
</dbReference>
<evidence type="ECO:0000313" key="7">
    <source>
        <dbReference type="Proteomes" id="UP000000647"/>
    </source>
</evidence>
<dbReference type="InterPro" id="IPR024185">
    <property type="entry name" value="FTHF_cligase-like_sf"/>
</dbReference>
<dbReference type="GO" id="GO:0005524">
    <property type="term" value="F:ATP binding"/>
    <property type="evidence" value="ECO:0007669"/>
    <property type="project" value="UniProtKB-KW"/>
</dbReference>
<dbReference type="Gene3D" id="3.40.50.10420">
    <property type="entry name" value="NagB/RpiA/CoA transferase-like"/>
    <property type="match status" value="1"/>
</dbReference>
<protein>
    <recommendedName>
        <fullName evidence="5">5-formyltetrahydrofolate cyclo-ligase</fullName>
        <ecNumber evidence="5">6.3.3.2</ecNumber>
    </recommendedName>
</protein>
<feature type="binding site" evidence="4">
    <location>
        <position position="55"/>
    </location>
    <ligand>
        <name>substrate</name>
    </ligand>
</feature>
<reference evidence="6 7" key="2">
    <citation type="journal article" date="2013" name="Stand. Genomic Sci.">
        <title>Complete genome sequence of Halorhodospira halophila SL1.</title>
        <authorList>
            <person name="Challacombe J.F."/>
            <person name="Majid S."/>
            <person name="Deole R."/>
            <person name="Brettin T.S."/>
            <person name="Bruce D."/>
            <person name="Delano S.F."/>
            <person name="Detter J.C."/>
            <person name="Gleasner C.D."/>
            <person name="Han C.S."/>
            <person name="Misra M."/>
            <person name="Reitenga K.G."/>
            <person name="Mikhailova N."/>
            <person name="Woyke T."/>
            <person name="Pitluck S."/>
            <person name="Nolan M."/>
            <person name="Land M.L."/>
            <person name="Saunders E."/>
            <person name="Tapia R."/>
            <person name="Lapidus A."/>
            <person name="Ivanova N."/>
            <person name="Hoff W.D."/>
        </authorList>
    </citation>
    <scope>NUCLEOTIDE SEQUENCE [LARGE SCALE GENOMIC DNA]</scope>
    <source>
        <strain evidence="7">DSM 244 / SL1</strain>
    </source>
</reference>
<dbReference type="InterPro" id="IPR037171">
    <property type="entry name" value="NagB/RpiA_transferase-like"/>
</dbReference>
<proteinExistence type="inferred from homology"/>
<keyword evidence="3 4" id="KW-0067">ATP-binding</keyword>
<dbReference type="HOGENOM" id="CLU_066245_0_0_6"/>
<dbReference type="PIRSF" id="PIRSF006806">
    <property type="entry name" value="FTHF_cligase"/>
    <property type="match status" value="1"/>
</dbReference>
<comment type="catalytic activity">
    <reaction evidence="5">
        <text>(6S)-5-formyl-5,6,7,8-tetrahydrofolate + ATP = (6R)-5,10-methenyltetrahydrofolate + ADP + phosphate</text>
        <dbReference type="Rhea" id="RHEA:10488"/>
        <dbReference type="ChEBI" id="CHEBI:30616"/>
        <dbReference type="ChEBI" id="CHEBI:43474"/>
        <dbReference type="ChEBI" id="CHEBI:57455"/>
        <dbReference type="ChEBI" id="CHEBI:57457"/>
        <dbReference type="ChEBI" id="CHEBI:456216"/>
        <dbReference type="EC" id="6.3.3.2"/>
    </reaction>
</comment>
<dbReference type="PANTHER" id="PTHR23407:SF1">
    <property type="entry name" value="5-FORMYLTETRAHYDROFOLATE CYCLO-LIGASE"/>
    <property type="match status" value="1"/>
</dbReference>
<dbReference type="GO" id="GO:0035999">
    <property type="term" value="P:tetrahydrofolate interconversion"/>
    <property type="evidence" value="ECO:0007669"/>
    <property type="project" value="TreeGrafter"/>
</dbReference>
<name>A1WW94_HALHL</name>
<dbReference type="NCBIfam" id="TIGR02727">
    <property type="entry name" value="MTHFS_bact"/>
    <property type="match status" value="1"/>
</dbReference>
<feature type="binding site" evidence="4">
    <location>
        <begin position="4"/>
        <end position="8"/>
    </location>
    <ligand>
        <name>ATP</name>
        <dbReference type="ChEBI" id="CHEBI:30616"/>
    </ligand>
</feature>